<feature type="region of interest" description="Disordered" evidence="1">
    <location>
        <begin position="33"/>
        <end position="94"/>
    </location>
</feature>
<name>A0A7U2F3R4_PHANO</name>
<feature type="compositionally biased region" description="Low complexity" evidence="1">
    <location>
        <begin position="33"/>
        <end position="49"/>
    </location>
</feature>
<dbReference type="VEuPathDB" id="FungiDB:JI435_151770"/>
<feature type="compositionally biased region" description="Polar residues" evidence="1">
    <location>
        <begin position="61"/>
        <end position="71"/>
    </location>
</feature>
<dbReference type="Proteomes" id="UP000663193">
    <property type="component" value="Chromosome 8"/>
</dbReference>
<keyword evidence="2" id="KW-0732">Signal</keyword>
<feature type="signal peptide" evidence="2">
    <location>
        <begin position="1"/>
        <end position="19"/>
    </location>
</feature>
<organism evidence="3 4">
    <name type="scientific">Phaeosphaeria nodorum (strain SN15 / ATCC MYA-4574 / FGSC 10173)</name>
    <name type="common">Glume blotch fungus</name>
    <name type="synonym">Parastagonospora nodorum</name>
    <dbReference type="NCBI Taxonomy" id="321614"/>
    <lineage>
        <taxon>Eukaryota</taxon>
        <taxon>Fungi</taxon>
        <taxon>Dikarya</taxon>
        <taxon>Ascomycota</taxon>
        <taxon>Pezizomycotina</taxon>
        <taxon>Dothideomycetes</taxon>
        <taxon>Pleosporomycetidae</taxon>
        <taxon>Pleosporales</taxon>
        <taxon>Pleosporineae</taxon>
        <taxon>Phaeosphaeriaceae</taxon>
        <taxon>Parastagonospora</taxon>
    </lineage>
</organism>
<feature type="compositionally biased region" description="Low complexity" evidence="1">
    <location>
        <begin position="74"/>
        <end position="94"/>
    </location>
</feature>
<feature type="chain" id="PRO_5031211168" evidence="2">
    <location>
        <begin position="20"/>
        <end position="119"/>
    </location>
</feature>
<dbReference type="AlphaFoldDB" id="A0A7U2F3R4"/>
<proteinExistence type="predicted"/>
<dbReference type="EMBL" id="CP069030">
    <property type="protein sequence ID" value="QRC97837.1"/>
    <property type="molecule type" value="Genomic_DNA"/>
</dbReference>
<gene>
    <name evidence="3" type="ORF">JI435_151770</name>
</gene>
<protein>
    <submittedName>
        <fullName evidence="3">Uncharacterized protein</fullName>
    </submittedName>
</protein>
<sequence length="119" mass="11556">MKSHSVRLTLFSLLGLSTAQTSSSSIPIVATSSASASSSRESLLSPSSATPTIRGPPPIQTGVSRNSTFVFTESAASGSTSSTATGAGATRSTAAAAAGGMEKMGFVGVLAGAAGVVFV</sequence>
<evidence type="ECO:0000313" key="4">
    <source>
        <dbReference type="Proteomes" id="UP000663193"/>
    </source>
</evidence>
<reference evidence="4" key="1">
    <citation type="journal article" date="2021" name="BMC Genomics">
        <title>Chromosome-level genome assembly and manually-curated proteome of model necrotroph Parastagonospora nodorum Sn15 reveals a genome-wide trove of candidate effector homologs, and redundancy of virulence-related functions within an accessory chromosome.</title>
        <authorList>
            <person name="Bertazzoni S."/>
            <person name="Jones D.A.B."/>
            <person name="Phan H.T."/>
            <person name="Tan K.-C."/>
            <person name="Hane J.K."/>
        </authorList>
    </citation>
    <scope>NUCLEOTIDE SEQUENCE [LARGE SCALE GENOMIC DNA]</scope>
    <source>
        <strain evidence="4">SN15 / ATCC MYA-4574 / FGSC 10173)</strain>
    </source>
</reference>
<evidence type="ECO:0000256" key="1">
    <source>
        <dbReference type="SAM" id="MobiDB-lite"/>
    </source>
</evidence>
<evidence type="ECO:0000313" key="3">
    <source>
        <dbReference type="EMBL" id="QRC97837.1"/>
    </source>
</evidence>
<keyword evidence="4" id="KW-1185">Reference proteome</keyword>
<accession>A0A7U2F3R4</accession>
<evidence type="ECO:0000256" key="2">
    <source>
        <dbReference type="SAM" id="SignalP"/>
    </source>
</evidence>